<dbReference type="EMBL" id="CAIX01000078">
    <property type="protein sequence ID" value="CCI44718.1"/>
    <property type="molecule type" value="Genomic_DNA"/>
</dbReference>
<sequence length="51" mass="5933">MQRIQTKEVLPKTGLVYSEQRQLMQTLCKPKILPIKSLTLQQMEEDEKSAT</sequence>
<dbReference type="Pfam" id="PF14777">
    <property type="entry name" value="BBIP10"/>
    <property type="match status" value="1"/>
</dbReference>
<proteinExistence type="predicted"/>
<protein>
    <submittedName>
        <fullName evidence="1">Uncharacterized protein</fullName>
    </submittedName>
</protein>
<dbReference type="GO" id="GO:0097500">
    <property type="term" value="P:receptor localization to non-motile cilium"/>
    <property type="evidence" value="ECO:0007669"/>
    <property type="project" value="TreeGrafter"/>
</dbReference>
<dbReference type="InParanoid" id="A0A024GDF0"/>
<dbReference type="AlphaFoldDB" id="A0A024GDF0"/>
<accession>A0A024GDF0</accession>
<dbReference type="GO" id="GO:0034464">
    <property type="term" value="C:BBSome"/>
    <property type="evidence" value="ECO:0007669"/>
    <property type="project" value="InterPro"/>
</dbReference>
<dbReference type="PANTHER" id="PTHR28596">
    <property type="entry name" value="BBSOME-INTERACTING PROTEIN 1"/>
    <property type="match status" value="1"/>
</dbReference>
<gene>
    <name evidence="1" type="ORF">BN9_055420</name>
</gene>
<dbReference type="InterPro" id="IPR028233">
    <property type="entry name" value="BBIP10"/>
</dbReference>
<dbReference type="OrthoDB" id="2154978at2759"/>
<dbReference type="PANTHER" id="PTHR28596:SF1">
    <property type="entry name" value="BBSOME-INTERACTING PROTEIN 1"/>
    <property type="match status" value="1"/>
</dbReference>
<name>A0A024GDF0_9STRA</name>
<dbReference type="Proteomes" id="UP000053237">
    <property type="component" value="Unassembled WGS sequence"/>
</dbReference>
<comment type="caution">
    <text evidence="1">The sequence shown here is derived from an EMBL/GenBank/DDBJ whole genome shotgun (WGS) entry which is preliminary data.</text>
</comment>
<evidence type="ECO:0000313" key="1">
    <source>
        <dbReference type="EMBL" id="CCI44718.1"/>
    </source>
</evidence>
<evidence type="ECO:0000313" key="2">
    <source>
        <dbReference type="Proteomes" id="UP000053237"/>
    </source>
</evidence>
<keyword evidence="2" id="KW-1185">Reference proteome</keyword>
<dbReference type="GO" id="GO:0060271">
    <property type="term" value="P:cilium assembly"/>
    <property type="evidence" value="ECO:0007669"/>
    <property type="project" value="InterPro"/>
</dbReference>
<organism evidence="1 2">
    <name type="scientific">Albugo candida</name>
    <dbReference type="NCBI Taxonomy" id="65357"/>
    <lineage>
        <taxon>Eukaryota</taxon>
        <taxon>Sar</taxon>
        <taxon>Stramenopiles</taxon>
        <taxon>Oomycota</taxon>
        <taxon>Peronosporomycetes</taxon>
        <taxon>Albuginales</taxon>
        <taxon>Albuginaceae</taxon>
        <taxon>Albugo</taxon>
    </lineage>
</organism>
<reference evidence="1 2" key="1">
    <citation type="submission" date="2012-05" db="EMBL/GenBank/DDBJ databases">
        <title>Recombination and specialization in a pathogen metapopulation.</title>
        <authorList>
            <person name="Gardiner A."/>
            <person name="Kemen E."/>
            <person name="Schultz-Larsen T."/>
            <person name="MacLean D."/>
            <person name="Van Oosterhout C."/>
            <person name="Jones J.D.G."/>
        </authorList>
    </citation>
    <scope>NUCLEOTIDE SEQUENCE [LARGE SCALE GENOMIC DNA]</scope>
    <source>
        <strain evidence="1 2">Ac Nc2</strain>
    </source>
</reference>